<dbReference type="RefSeq" id="WP_134213775.1">
    <property type="nucleotide sequence ID" value="NZ_QFFZ01000018.1"/>
</dbReference>
<comment type="caution">
    <text evidence="1">The sequence shown here is derived from an EMBL/GenBank/DDBJ whole genome shotgun (WGS) entry which is preliminary data.</text>
</comment>
<dbReference type="EMBL" id="QFFZ01000018">
    <property type="protein sequence ID" value="TEB11056.1"/>
    <property type="molecule type" value="Genomic_DNA"/>
</dbReference>
<proteinExistence type="predicted"/>
<dbReference type="Proteomes" id="UP000297597">
    <property type="component" value="Unassembled WGS sequence"/>
</dbReference>
<gene>
    <name evidence="1" type="ORF">Pmgp_01928</name>
</gene>
<protein>
    <recommendedName>
        <fullName evidence="3">N-acetyltransferase domain-containing protein</fullName>
    </recommendedName>
</protein>
<evidence type="ECO:0008006" key="3">
    <source>
        <dbReference type="Google" id="ProtNLM"/>
    </source>
</evidence>
<dbReference type="AlphaFoldDB" id="A0A4Y7RQG0"/>
<name>A0A4Y7RQG0_9FIRM</name>
<reference evidence="1 2" key="1">
    <citation type="journal article" date="2018" name="Environ. Microbiol.">
        <title>Novel energy conservation strategies and behaviour of Pelotomaculum schinkii driving syntrophic propionate catabolism.</title>
        <authorList>
            <person name="Hidalgo-Ahumada C.A.P."/>
            <person name="Nobu M.K."/>
            <person name="Narihiro T."/>
            <person name="Tamaki H."/>
            <person name="Liu W.T."/>
            <person name="Kamagata Y."/>
            <person name="Stams A.J.M."/>
            <person name="Imachi H."/>
            <person name="Sousa D.Z."/>
        </authorList>
    </citation>
    <scope>NUCLEOTIDE SEQUENCE [LARGE SCALE GENOMIC DNA]</scope>
    <source>
        <strain evidence="1 2">MGP</strain>
    </source>
</reference>
<organism evidence="1 2">
    <name type="scientific">Pelotomaculum propionicicum</name>
    <dbReference type="NCBI Taxonomy" id="258475"/>
    <lineage>
        <taxon>Bacteria</taxon>
        <taxon>Bacillati</taxon>
        <taxon>Bacillota</taxon>
        <taxon>Clostridia</taxon>
        <taxon>Eubacteriales</taxon>
        <taxon>Desulfotomaculaceae</taxon>
        <taxon>Pelotomaculum</taxon>
    </lineage>
</organism>
<keyword evidence="2" id="KW-1185">Reference proteome</keyword>
<sequence>MLIFDYIKRGFFVLIKEGPISFFRQFIKYLGNFFYVHKLYYLYEKKLEDETYKVKVKAKINEYELLIIKELTKYESLVENKYIFDGMIFKERLKKGTIAFCLFNNKELAHVSWVAFNEEGKKAIDFIPYNVNFKNNEVCTGAAFTSPMHRSKGLHRYTRTILYPYLRNRGIVRVLFTIDINNISSRKPMECFNPTIIAVLEYKKILWWSSTKEREVNLYEPSV</sequence>
<accession>A0A4Y7RQG0</accession>
<evidence type="ECO:0000313" key="1">
    <source>
        <dbReference type="EMBL" id="TEB11056.1"/>
    </source>
</evidence>
<evidence type="ECO:0000313" key="2">
    <source>
        <dbReference type="Proteomes" id="UP000297597"/>
    </source>
</evidence>